<evidence type="ECO:0000256" key="1">
    <source>
        <dbReference type="SAM" id="MobiDB-lite"/>
    </source>
</evidence>
<sequence>MFGSLGIIIDRFKVKRASLQFVRGTWDAKQWGPHPSVDAPGGASIWALVPEANAVATWDALRRALGGVYRGSLGAIDTAPAMTAALAVTAMATAPPAHAEAAAKIMMKAVQAATQTAAAARGSGSGSSSSGGAAERLLYGHLPREAVCTENIAPVVAQLPCRGRVGLGALLDPTRIVGASYYSAAVAWDVVFARGAAPPHTLTPTSVVLTHTVVAVFGDAATRVPPARGAVEWSLAALFAAPARADGRSGARRDAAALRSRGSAQVRACALSAESTVTVHVPHWAGSKGGSSGGIGSGSSGGSSDGDVDGSGGGGNSSSGGSRGCEAPQVTTLELMGDATLDMVEIRFQAELPPPALRRGRHGSNCSSSSSSSSGSGATVAGGCDLEVDHFLAGRGGTSGDSHTRVACSCGASSGGGSGSGGNSKSGGSSSSRSSDGSGSCHVTYLQAVPPFLVPLFHTLHVRVGSQDVSLEESASAYTVGASAGAAGGGGSGSGSGGASTVISLGVGEDGAPSLLELRADIPAGEELAVSFKFLKRFLAVDAFPPDPARGFDVPPPLVTCGGRHYSGAAALVDLPYPDFSMPFNVVTLTCTLVAFFAGTALNVLVRKSEWRGGGGGGGKGEGGAGEGGRRSCARRCGARARGCAGSRRRRCPTAAADAGAAAAARQFAPAHGS</sequence>
<dbReference type="PANTHER" id="PTHR12959:SF11">
    <property type="entry name" value="GPI TRANSAMIDASE COMPONENT PIG-T"/>
    <property type="match status" value="1"/>
</dbReference>
<evidence type="ECO:0000313" key="4">
    <source>
        <dbReference type="Proteomes" id="UP000664859"/>
    </source>
</evidence>
<feature type="compositionally biased region" description="Gly residues" evidence="1">
    <location>
        <begin position="287"/>
        <end position="323"/>
    </location>
</feature>
<feature type="region of interest" description="Disordered" evidence="1">
    <location>
        <begin position="352"/>
        <end position="379"/>
    </location>
</feature>
<feature type="region of interest" description="Disordered" evidence="1">
    <location>
        <begin position="282"/>
        <end position="326"/>
    </location>
</feature>
<dbReference type="EMBL" id="JAFCMP010000014">
    <property type="protein sequence ID" value="KAG5191776.1"/>
    <property type="molecule type" value="Genomic_DNA"/>
</dbReference>
<protein>
    <submittedName>
        <fullName evidence="3">Gpi16 subunit, GPI transamidase component-domain-containing protein</fullName>
    </submittedName>
</protein>
<dbReference type="GO" id="GO:0016255">
    <property type="term" value="P:attachment of GPI anchor to protein"/>
    <property type="evidence" value="ECO:0007669"/>
    <property type="project" value="InterPro"/>
</dbReference>
<keyword evidence="4" id="KW-1185">Reference proteome</keyword>
<evidence type="ECO:0000313" key="3">
    <source>
        <dbReference type="EMBL" id="KAG5191776.1"/>
    </source>
</evidence>
<keyword evidence="2" id="KW-1133">Transmembrane helix</keyword>
<dbReference type="OrthoDB" id="331263at2759"/>
<feature type="compositionally biased region" description="Gly residues" evidence="1">
    <location>
        <begin position="413"/>
        <end position="425"/>
    </location>
</feature>
<feature type="region of interest" description="Disordered" evidence="1">
    <location>
        <begin position="412"/>
        <end position="436"/>
    </location>
</feature>
<feature type="transmembrane region" description="Helical" evidence="2">
    <location>
        <begin position="586"/>
        <end position="606"/>
    </location>
</feature>
<feature type="compositionally biased region" description="Low complexity" evidence="1">
    <location>
        <begin position="426"/>
        <end position="436"/>
    </location>
</feature>
<comment type="caution">
    <text evidence="3">The sequence shown here is derived from an EMBL/GenBank/DDBJ whole genome shotgun (WGS) entry which is preliminary data.</text>
</comment>
<proteinExistence type="predicted"/>
<accession>A0A835ZF54</accession>
<feature type="compositionally biased region" description="Low complexity" evidence="1">
    <location>
        <begin position="367"/>
        <end position="377"/>
    </location>
</feature>
<dbReference type="AlphaFoldDB" id="A0A835ZF54"/>
<gene>
    <name evidence="3" type="ORF">JKP88DRAFT_352138</name>
</gene>
<dbReference type="GO" id="GO:0042765">
    <property type="term" value="C:GPI-anchor transamidase complex"/>
    <property type="evidence" value="ECO:0007669"/>
    <property type="project" value="InterPro"/>
</dbReference>
<dbReference type="InterPro" id="IPR007245">
    <property type="entry name" value="PIG-T"/>
</dbReference>
<dbReference type="Pfam" id="PF04113">
    <property type="entry name" value="Gpi16"/>
    <property type="match status" value="2"/>
</dbReference>
<dbReference type="Proteomes" id="UP000664859">
    <property type="component" value="Unassembled WGS sequence"/>
</dbReference>
<organism evidence="3 4">
    <name type="scientific">Tribonema minus</name>
    <dbReference type="NCBI Taxonomy" id="303371"/>
    <lineage>
        <taxon>Eukaryota</taxon>
        <taxon>Sar</taxon>
        <taxon>Stramenopiles</taxon>
        <taxon>Ochrophyta</taxon>
        <taxon>PX clade</taxon>
        <taxon>Xanthophyceae</taxon>
        <taxon>Tribonematales</taxon>
        <taxon>Tribonemataceae</taxon>
        <taxon>Tribonema</taxon>
    </lineage>
</organism>
<keyword evidence="2" id="KW-0812">Transmembrane</keyword>
<keyword evidence="2" id="KW-0472">Membrane</keyword>
<evidence type="ECO:0000256" key="2">
    <source>
        <dbReference type="SAM" id="Phobius"/>
    </source>
</evidence>
<dbReference type="PANTHER" id="PTHR12959">
    <property type="entry name" value="GPI TRANSAMIDASE COMPONENT PIG-T-RELATED"/>
    <property type="match status" value="1"/>
</dbReference>
<reference evidence="3" key="1">
    <citation type="submission" date="2021-02" db="EMBL/GenBank/DDBJ databases">
        <title>First Annotated Genome of the Yellow-green Alga Tribonema minus.</title>
        <authorList>
            <person name="Mahan K.M."/>
        </authorList>
    </citation>
    <scope>NUCLEOTIDE SEQUENCE</scope>
    <source>
        <strain evidence="3">UTEX B ZZ1240</strain>
    </source>
</reference>
<name>A0A835ZF54_9STRA</name>